<dbReference type="InterPro" id="IPR045313">
    <property type="entry name" value="CBR1-like"/>
</dbReference>
<keyword evidence="6" id="KW-1185">Reference proteome</keyword>
<evidence type="ECO:0000256" key="4">
    <source>
        <dbReference type="ARBA" id="ARBA00026118"/>
    </source>
</evidence>
<dbReference type="Proteomes" id="UP001283361">
    <property type="component" value="Unassembled WGS sequence"/>
</dbReference>
<dbReference type="AlphaFoldDB" id="A0AAE1E8D6"/>
<sequence length="279" mass="31030">MKVAVVTGANKGLGFGIVRGLCKRFDGDVYLTARNEERGRAAVADLEKEGLQPKFHQLDITDHASIVKLRDHLQNTYQGLDVLVNNAAIAYQFNDFVPPPYPEEAQQVCHVNYFSTLDVCQVLFPLLRPHARVCNVSSLNCHESFCDCSPAVQNRIKTAIHTIEDVNKLINDYVKAAQNNQHLKEGFDKYPYGMSKIGISLMSAIQQKTFDEQGAEDIIVNSCDVGVGGWVATDMTAQYGVSIDKGALNPLFCALLPPNVKEPKGKFLYDAKEYDWWAT</sequence>
<comment type="similarity">
    <text evidence="1">Belongs to the short-chain dehydrogenases/reductases (SDR) family.</text>
</comment>
<keyword evidence="3" id="KW-0560">Oxidoreductase</keyword>
<dbReference type="Pfam" id="PF00106">
    <property type="entry name" value="adh_short"/>
    <property type="match status" value="1"/>
</dbReference>
<dbReference type="EC" id="1.1.1.184" evidence="4"/>
<dbReference type="GO" id="GO:0004090">
    <property type="term" value="F:carbonyl reductase (NADPH) activity"/>
    <property type="evidence" value="ECO:0007669"/>
    <property type="project" value="UniProtKB-EC"/>
</dbReference>
<name>A0AAE1E8D6_9GAST</name>
<comment type="caution">
    <text evidence="5">The sequence shown here is derived from an EMBL/GenBank/DDBJ whole genome shotgun (WGS) entry which is preliminary data.</text>
</comment>
<evidence type="ECO:0000256" key="3">
    <source>
        <dbReference type="ARBA" id="ARBA00023002"/>
    </source>
</evidence>
<dbReference type="InterPro" id="IPR036291">
    <property type="entry name" value="NAD(P)-bd_dom_sf"/>
</dbReference>
<dbReference type="PROSITE" id="PS00061">
    <property type="entry name" value="ADH_SHORT"/>
    <property type="match status" value="1"/>
</dbReference>
<dbReference type="PANTHER" id="PTHR43963">
    <property type="entry name" value="CARBONYL REDUCTASE 1-RELATED"/>
    <property type="match status" value="1"/>
</dbReference>
<dbReference type="SUPFAM" id="SSF51735">
    <property type="entry name" value="NAD(P)-binding Rossmann-fold domains"/>
    <property type="match status" value="1"/>
</dbReference>
<dbReference type="PANTHER" id="PTHR43963:SF4">
    <property type="entry name" value="CARBONYL REDUCTASE (NADPH)"/>
    <property type="match status" value="1"/>
</dbReference>
<dbReference type="CDD" id="cd05324">
    <property type="entry name" value="carb_red_PTCR-like_SDR_c"/>
    <property type="match status" value="1"/>
</dbReference>
<accession>A0AAE1E8D6</accession>
<organism evidence="5 6">
    <name type="scientific">Elysia crispata</name>
    <name type="common">lettuce slug</name>
    <dbReference type="NCBI Taxonomy" id="231223"/>
    <lineage>
        <taxon>Eukaryota</taxon>
        <taxon>Metazoa</taxon>
        <taxon>Spiralia</taxon>
        <taxon>Lophotrochozoa</taxon>
        <taxon>Mollusca</taxon>
        <taxon>Gastropoda</taxon>
        <taxon>Heterobranchia</taxon>
        <taxon>Euthyneura</taxon>
        <taxon>Panpulmonata</taxon>
        <taxon>Sacoglossa</taxon>
        <taxon>Placobranchoidea</taxon>
        <taxon>Plakobranchidae</taxon>
        <taxon>Elysia</taxon>
    </lineage>
</organism>
<dbReference type="InterPro" id="IPR020904">
    <property type="entry name" value="Sc_DH/Rdtase_CS"/>
</dbReference>
<proteinExistence type="inferred from homology"/>
<dbReference type="Gene3D" id="3.40.50.720">
    <property type="entry name" value="NAD(P)-binding Rossmann-like Domain"/>
    <property type="match status" value="1"/>
</dbReference>
<dbReference type="PRINTS" id="PR00081">
    <property type="entry name" value="GDHRDH"/>
</dbReference>
<dbReference type="InterPro" id="IPR002347">
    <property type="entry name" value="SDR_fam"/>
</dbReference>
<evidence type="ECO:0000256" key="1">
    <source>
        <dbReference type="ARBA" id="ARBA00006484"/>
    </source>
</evidence>
<evidence type="ECO:0000313" key="6">
    <source>
        <dbReference type="Proteomes" id="UP001283361"/>
    </source>
</evidence>
<protein>
    <recommendedName>
        <fullName evidence="4">carbonyl reductase (NADPH)</fullName>
        <ecNumber evidence="4">1.1.1.184</ecNumber>
    </recommendedName>
</protein>
<reference evidence="5" key="1">
    <citation type="journal article" date="2023" name="G3 (Bethesda)">
        <title>A reference genome for the long-term kleptoplast-retaining sea slug Elysia crispata morphotype clarki.</title>
        <authorList>
            <person name="Eastman K.E."/>
            <person name="Pendleton A.L."/>
            <person name="Shaikh M.A."/>
            <person name="Suttiyut T."/>
            <person name="Ogas R."/>
            <person name="Tomko P."/>
            <person name="Gavelis G."/>
            <person name="Widhalm J.R."/>
            <person name="Wisecaver J.H."/>
        </authorList>
    </citation>
    <scope>NUCLEOTIDE SEQUENCE</scope>
    <source>
        <strain evidence="5">ECLA1</strain>
    </source>
</reference>
<keyword evidence="2" id="KW-0521">NADP</keyword>
<dbReference type="EMBL" id="JAWDGP010000777">
    <property type="protein sequence ID" value="KAK3797325.1"/>
    <property type="molecule type" value="Genomic_DNA"/>
</dbReference>
<gene>
    <name evidence="5" type="ORF">RRG08_020716</name>
</gene>
<evidence type="ECO:0000313" key="5">
    <source>
        <dbReference type="EMBL" id="KAK3797325.1"/>
    </source>
</evidence>
<evidence type="ECO:0000256" key="2">
    <source>
        <dbReference type="ARBA" id="ARBA00022857"/>
    </source>
</evidence>